<evidence type="ECO:0000256" key="5">
    <source>
        <dbReference type="ARBA" id="ARBA00022833"/>
    </source>
</evidence>
<name>A0A9J8BH98_CYPCA</name>
<evidence type="ECO:0000256" key="12">
    <source>
        <dbReference type="SAM" id="MobiDB-lite"/>
    </source>
</evidence>
<dbReference type="GO" id="GO:0008270">
    <property type="term" value="F:zinc ion binding"/>
    <property type="evidence" value="ECO:0007669"/>
    <property type="project" value="UniProtKB-KW"/>
</dbReference>
<evidence type="ECO:0000256" key="7">
    <source>
        <dbReference type="ARBA" id="ARBA00023125"/>
    </source>
</evidence>
<keyword evidence="5 11" id="KW-0862">Zinc</keyword>
<keyword evidence="8 11" id="KW-0804">Transcription</keyword>
<dbReference type="PRINTS" id="PR01293">
    <property type="entry name" value="RORNUCRECPTR"/>
</dbReference>
<evidence type="ECO:0008006" key="17">
    <source>
        <dbReference type="Google" id="ProtNLM"/>
    </source>
</evidence>
<dbReference type="InterPro" id="IPR013088">
    <property type="entry name" value="Znf_NHR/GATA"/>
</dbReference>
<proteinExistence type="inferred from homology"/>
<dbReference type="InterPro" id="IPR001723">
    <property type="entry name" value="Nuclear_hrmn_rcpt"/>
</dbReference>
<accession>A0A9J8BH98</accession>
<dbReference type="InterPro" id="IPR029069">
    <property type="entry name" value="HotDog_dom_sf"/>
</dbReference>
<evidence type="ECO:0000256" key="4">
    <source>
        <dbReference type="ARBA" id="ARBA00022771"/>
    </source>
</evidence>
<dbReference type="Pfam" id="PF00105">
    <property type="entry name" value="zf-C4"/>
    <property type="match status" value="1"/>
</dbReference>
<dbReference type="PROSITE" id="PS00031">
    <property type="entry name" value="NUCLEAR_REC_DBD_1"/>
    <property type="match status" value="1"/>
</dbReference>
<dbReference type="InterPro" id="IPR000536">
    <property type="entry name" value="Nucl_hrmn_rcpt_lig-bd"/>
</dbReference>
<dbReference type="InterPro" id="IPR006683">
    <property type="entry name" value="Thioestr_dom"/>
</dbReference>
<dbReference type="PRINTS" id="PR00398">
    <property type="entry name" value="STRDHORMONER"/>
</dbReference>
<dbReference type="AlphaFoldDB" id="A0A9J8BH98"/>
<reference evidence="15" key="1">
    <citation type="submission" date="2025-08" db="UniProtKB">
        <authorList>
            <consortium name="Ensembl"/>
        </authorList>
    </citation>
    <scope>IDENTIFICATION</scope>
</reference>
<evidence type="ECO:0000313" key="15">
    <source>
        <dbReference type="Ensembl" id="ENSCCRP00000152630.1"/>
    </source>
</evidence>
<evidence type="ECO:0000256" key="10">
    <source>
        <dbReference type="ARBA" id="ARBA00023242"/>
    </source>
</evidence>
<dbReference type="CDD" id="cd06939">
    <property type="entry name" value="NR_LBD_ROR_like"/>
    <property type="match status" value="1"/>
</dbReference>
<dbReference type="SUPFAM" id="SSF48508">
    <property type="entry name" value="Nuclear receptor ligand-binding domain"/>
    <property type="match status" value="1"/>
</dbReference>
<dbReference type="PRINTS" id="PR00047">
    <property type="entry name" value="STROIDFINGER"/>
</dbReference>
<keyword evidence="16" id="KW-1185">Reference proteome</keyword>
<dbReference type="SUPFAM" id="SSF57716">
    <property type="entry name" value="Glucocorticoid receptor-like (DNA-binding domain)"/>
    <property type="match status" value="1"/>
</dbReference>
<reference evidence="15" key="2">
    <citation type="submission" date="2025-09" db="UniProtKB">
        <authorList>
            <consortium name="Ensembl"/>
        </authorList>
    </citation>
    <scope>IDENTIFICATION</scope>
</reference>
<dbReference type="GO" id="GO:0004879">
    <property type="term" value="F:nuclear receptor activity"/>
    <property type="evidence" value="ECO:0007669"/>
    <property type="project" value="InterPro"/>
</dbReference>
<dbReference type="InterPro" id="IPR001628">
    <property type="entry name" value="Znf_hrmn_rcpt"/>
</dbReference>
<keyword evidence="6 11" id="KW-0805">Transcription regulation</keyword>
<evidence type="ECO:0000313" key="16">
    <source>
        <dbReference type="Proteomes" id="UP001108240"/>
    </source>
</evidence>
<dbReference type="Proteomes" id="UP001108240">
    <property type="component" value="Unplaced"/>
</dbReference>
<dbReference type="CDD" id="cd03443">
    <property type="entry name" value="PaaI_thioesterase"/>
    <property type="match status" value="1"/>
</dbReference>
<dbReference type="PANTHER" id="PTHR45805:SF11">
    <property type="entry name" value="NUCLEAR RECEPTOR ROR-ALPHA"/>
    <property type="match status" value="1"/>
</dbReference>
<comment type="similarity">
    <text evidence="11">Belongs to the nuclear hormone receptor family.</text>
</comment>
<evidence type="ECO:0000256" key="8">
    <source>
        <dbReference type="ARBA" id="ARBA00023163"/>
    </source>
</evidence>
<evidence type="ECO:0000256" key="3">
    <source>
        <dbReference type="ARBA" id="ARBA00022723"/>
    </source>
</evidence>
<organism evidence="15 16">
    <name type="scientific">Cyprinus carpio carpio</name>
    <dbReference type="NCBI Taxonomy" id="630221"/>
    <lineage>
        <taxon>Eukaryota</taxon>
        <taxon>Metazoa</taxon>
        <taxon>Chordata</taxon>
        <taxon>Craniata</taxon>
        <taxon>Vertebrata</taxon>
        <taxon>Euteleostomi</taxon>
        <taxon>Actinopterygii</taxon>
        <taxon>Neopterygii</taxon>
        <taxon>Teleostei</taxon>
        <taxon>Ostariophysi</taxon>
        <taxon>Cypriniformes</taxon>
        <taxon>Cyprinidae</taxon>
        <taxon>Cyprininae</taxon>
        <taxon>Cyprinus</taxon>
    </lineage>
</organism>
<dbReference type="SMART" id="SM00399">
    <property type="entry name" value="ZnF_C4"/>
    <property type="match status" value="1"/>
</dbReference>
<keyword evidence="10 11" id="KW-0539">Nucleus</keyword>
<dbReference type="PROSITE" id="PS51030">
    <property type="entry name" value="NUCLEAR_REC_DBD_2"/>
    <property type="match status" value="1"/>
</dbReference>
<sequence length="724" mass="82212">MLGHLARRLGLQQIRAGLNQPLSESDTRLQSSLHTIRPISMMPLWPFSSQPWDFSQPNSTWSPEMCKVYDHYNALCDTDTENGEKKRGPWRKLPSYNRSIKYATGGIHLSKMIKAKARLFTRNFKEQGATFEYVVFVNKEEKRCVCVFQAGHLLEGAPGHVHGGAIATMIDTVTGTLAGFLSGPIMTANLNIDYRSPMPLGSVVLIHSALDQIERKKQYITCKVTSADESKLYTEATGNPVHKKSHLTQIEVIPCKICGDKSSGVHYGVITCEGCKGFFRRSQSSSVQYSCSRQSNCPIDRASRNRCQSCRLKKCVAQGMSRDAVKFGRMSKRQRDSLFAEVERHRQQQRLQANSVQEPQPLPAYRTGKEPREQSPHLIPPLPPAYPYSVEPELQGCPPEVHPYLECRIGEAQAQSLAYRGSHRRGESNSLSAGRGFDSTRSTPEAILNMSGSEIGFRPFDPESSFFSYPTSLHIEDISASIIRSHRETTQYRPEQLQALRWKVFSREEIHAYQSKSVDEMWQHCAVRLTDAVQYVVEFAKRIPGFRQLCQNDQIALLKSGSMEVVLVRMSRMFNTENNTVFFDGKFAGSELFKSLACGDLLAAVFDFAHNLCVLRLTEQQIAVFTALVLLNADRPCLEDRERVQRVRRDVELALRHILHRDNQESLLHKLYQRVPVLKSLCALHIEKLRWFRQLYPLTVHSLFPPLYKELFGSDTDILTLTSH</sequence>
<evidence type="ECO:0000259" key="14">
    <source>
        <dbReference type="PROSITE" id="PS51843"/>
    </source>
</evidence>
<dbReference type="CDD" id="cd06968">
    <property type="entry name" value="NR_DBD_ROR"/>
    <property type="match status" value="1"/>
</dbReference>
<dbReference type="Gene3D" id="3.30.50.10">
    <property type="entry name" value="Erythroid Transcription Factor GATA-1, subunit A"/>
    <property type="match status" value="1"/>
</dbReference>
<dbReference type="FunFam" id="3.30.50.10:FF:000003">
    <property type="entry name" value="Nuclear orphan receptor ROR-beta"/>
    <property type="match status" value="1"/>
</dbReference>
<keyword evidence="7 11" id="KW-0238">DNA-binding</keyword>
<dbReference type="GO" id="GO:0005634">
    <property type="term" value="C:nucleus"/>
    <property type="evidence" value="ECO:0007669"/>
    <property type="project" value="UniProtKB-SubCell"/>
</dbReference>
<feature type="compositionally biased region" description="Polar residues" evidence="12">
    <location>
        <begin position="349"/>
        <end position="358"/>
    </location>
</feature>
<evidence type="ECO:0000256" key="11">
    <source>
        <dbReference type="RuleBase" id="RU004334"/>
    </source>
</evidence>
<dbReference type="InterPro" id="IPR035500">
    <property type="entry name" value="NHR-like_dom_sf"/>
</dbReference>
<dbReference type="Pfam" id="PF00104">
    <property type="entry name" value="Hormone_recep"/>
    <property type="match status" value="1"/>
</dbReference>
<dbReference type="InterPro" id="IPR003079">
    <property type="entry name" value="ROR_rcpt"/>
</dbReference>
<dbReference type="GO" id="GO:0000978">
    <property type="term" value="F:RNA polymerase II cis-regulatory region sequence-specific DNA binding"/>
    <property type="evidence" value="ECO:0007669"/>
    <property type="project" value="TreeGrafter"/>
</dbReference>
<evidence type="ECO:0000259" key="13">
    <source>
        <dbReference type="PROSITE" id="PS51030"/>
    </source>
</evidence>
<comment type="subcellular location">
    <subcellularLocation>
        <location evidence="1 11">Nucleus</location>
    </subcellularLocation>
</comment>
<evidence type="ECO:0000256" key="6">
    <source>
        <dbReference type="ARBA" id="ARBA00023015"/>
    </source>
</evidence>
<keyword evidence="4 11" id="KW-0863">Zinc-finger</keyword>
<feature type="domain" description="NR LBD" evidence="14">
    <location>
        <begin position="474"/>
        <end position="711"/>
    </location>
</feature>
<feature type="region of interest" description="Disordered" evidence="12">
    <location>
        <begin position="348"/>
        <end position="385"/>
    </location>
</feature>
<keyword evidence="2" id="KW-0217">Developmental protein</keyword>
<feature type="domain" description="Nuclear receptor" evidence="13">
    <location>
        <begin position="252"/>
        <end position="327"/>
    </location>
</feature>
<dbReference type="Pfam" id="PF03061">
    <property type="entry name" value="4HBT"/>
    <property type="match status" value="1"/>
</dbReference>
<dbReference type="PROSITE" id="PS51843">
    <property type="entry name" value="NR_LBD"/>
    <property type="match status" value="1"/>
</dbReference>
<feature type="region of interest" description="Disordered" evidence="12">
    <location>
        <begin position="418"/>
        <end position="443"/>
    </location>
</feature>
<dbReference type="SUPFAM" id="SSF54637">
    <property type="entry name" value="Thioesterase/thiol ester dehydrase-isomerase"/>
    <property type="match status" value="1"/>
</dbReference>
<dbReference type="Gene3D" id="3.10.129.10">
    <property type="entry name" value="Hotdog Thioesterase"/>
    <property type="match status" value="1"/>
</dbReference>
<dbReference type="Gene3D" id="1.10.565.10">
    <property type="entry name" value="Retinoid X Receptor"/>
    <property type="match status" value="1"/>
</dbReference>
<keyword evidence="3 11" id="KW-0479">Metal-binding</keyword>
<evidence type="ECO:0000256" key="9">
    <source>
        <dbReference type="ARBA" id="ARBA00023170"/>
    </source>
</evidence>
<keyword evidence="9 11" id="KW-0675">Receptor</keyword>
<evidence type="ECO:0000256" key="2">
    <source>
        <dbReference type="ARBA" id="ARBA00022473"/>
    </source>
</evidence>
<dbReference type="PANTHER" id="PTHR45805">
    <property type="entry name" value="NUCLEAR HORMONE RECEPTOR HR3-RELATED"/>
    <property type="match status" value="1"/>
</dbReference>
<dbReference type="InterPro" id="IPR044101">
    <property type="entry name" value="NR_DBD_ROR"/>
</dbReference>
<evidence type="ECO:0000256" key="1">
    <source>
        <dbReference type="ARBA" id="ARBA00004123"/>
    </source>
</evidence>
<protein>
    <recommendedName>
        <fullName evidence="17">Nuclear receptor ROR-alpha</fullName>
    </recommendedName>
</protein>
<dbReference type="SMART" id="SM00430">
    <property type="entry name" value="HOLI"/>
    <property type="match status" value="1"/>
</dbReference>
<dbReference type="GeneTree" id="ENSGT00940000167484"/>
<dbReference type="Ensembl" id="ENSCCRT00000115601.1">
    <property type="protein sequence ID" value="ENSCCRP00000152630.1"/>
    <property type="gene ID" value="ENSCCRG00000076676.1"/>
</dbReference>